<dbReference type="CDD" id="cd17335">
    <property type="entry name" value="MFS_MFSD6"/>
    <property type="match status" value="1"/>
</dbReference>
<keyword evidence="5 6" id="KW-0472">Membrane</keyword>
<dbReference type="AlphaFoldDB" id="A0A811LRZ1"/>
<evidence type="ECO:0000259" key="7">
    <source>
        <dbReference type="Pfam" id="PF12832"/>
    </source>
</evidence>
<feature type="transmembrane region" description="Helical" evidence="6">
    <location>
        <begin position="265"/>
        <end position="284"/>
    </location>
</feature>
<dbReference type="Proteomes" id="UP000783686">
    <property type="component" value="Unassembled WGS sequence"/>
</dbReference>
<dbReference type="SUPFAM" id="SSF103473">
    <property type="entry name" value="MFS general substrate transporter"/>
    <property type="match status" value="1"/>
</dbReference>
<feature type="transmembrane region" description="Helical" evidence="6">
    <location>
        <begin position="93"/>
        <end position="112"/>
    </location>
</feature>
<dbReference type="Pfam" id="PF12832">
    <property type="entry name" value="MFS_1_like"/>
    <property type="match status" value="1"/>
</dbReference>
<feature type="transmembrane region" description="Helical" evidence="6">
    <location>
        <begin position="452"/>
        <end position="470"/>
    </location>
</feature>
<feature type="transmembrane region" description="Helical" evidence="6">
    <location>
        <begin position="420"/>
        <end position="440"/>
    </location>
</feature>
<feature type="transmembrane region" description="Helical" evidence="6">
    <location>
        <begin position="541"/>
        <end position="560"/>
    </location>
</feature>
<evidence type="ECO:0000313" key="9">
    <source>
        <dbReference type="Proteomes" id="UP000614601"/>
    </source>
</evidence>
<comment type="subcellular location">
    <subcellularLocation>
        <location evidence="1">Membrane</location>
        <topology evidence="1">Multi-pass membrane protein</topology>
    </subcellularLocation>
</comment>
<evidence type="ECO:0000313" key="8">
    <source>
        <dbReference type="EMBL" id="CAD5230159.1"/>
    </source>
</evidence>
<dbReference type="InterPro" id="IPR051717">
    <property type="entry name" value="MFS_MFSD6"/>
</dbReference>
<organism evidence="8 9">
    <name type="scientific">Bursaphelenchus okinawaensis</name>
    <dbReference type="NCBI Taxonomy" id="465554"/>
    <lineage>
        <taxon>Eukaryota</taxon>
        <taxon>Metazoa</taxon>
        <taxon>Ecdysozoa</taxon>
        <taxon>Nematoda</taxon>
        <taxon>Chromadorea</taxon>
        <taxon>Rhabditida</taxon>
        <taxon>Tylenchina</taxon>
        <taxon>Tylenchomorpha</taxon>
        <taxon>Aphelenchoidea</taxon>
        <taxon>Aphelenchoididae</taxon>
        <taxon>Bursaphelenchus</taxon>
    </lineage>
</organism>
<dbReference type="OrthoDB" id="5989317at2759"/>
<feature type="transmembrane region" description="Helical" evidence="6">
    <location>
        <begin position="304"/>
        <end position="326"/>
    </location>
</feature>
<evidence type="ECO:0000256" key="5">
    <source>
        <dbReference type="ARBA" id="ARBA00023136"/>
    </source>
</evidence>
<keyword evidence="4 6" id="KW-1133">Transmembrane helix</keyword>
<dbReference type="InterPro" id="IPR036259">
    <property type="entry name" value="MFS_trans_sf"/>
</dbReference>
<sequence>MATAETVLDSVGDEKTVRVFGHEMPKSLFIVRVFYLLYYASFGSLFPLLAVYFKQLGMTPGQAGLLLGSRPLIEFLSVRFWSVFADYFKKGKLLLLFSLGTFIVFTLAIGFVQPATPFCVVLDKNSSGGECKLLRPASEIIRGGAIGFFKQAAGFGRRKRRDVPNQIIDKIIDLSSYDDEDDRVIGKAPEYVTPDKVCNYEEDQYGILVSPPHSTRVYKEAGVEQAFMLLWLLVALGELFSSPAIAIADGYTLGILPEKKEFGKIRLFGSVGWALAMLVMGIGLDYSDTFRNHPCPTNNTTEKNYTLCFVACTIFALASMAIATQFKFSPSQDHRPDEIGGLVMDTRLEEVDPAIAQKARGKQLQADANKEQAAWMQALKAMMNIHFVLYMLAVVCVGIGAGNIFAFLFWHMQDLGGHPILFGICSVVNHAAEIAAYFHSFKYINQYGYVKTMYACLGANAVRFLLISWFSNPWLIVPLQAVQGVTLAVVWSMASSYVSIVSPAHLKPTSQYILSLLYNGIGKGLGPIVGGMIITSSGSRFLFVMIALFNAAVLGAMYGINRALKYDGIKYQNQFEDEDGDALGAPQGLPLHSDPNKITEAFNQTTINNANYGTIEESNPQDDAYDRYEAAGMAPYFIDVALSFCSVHGGRHQASSHGSATGRFLYWPFCTKSRSAILDADGETFSNSVEAWEKIS</sequence>
<feature type="transmembrane region" description="Helical" evidence="6">
    <location>
        <begin position="512"/>
        <end position="535"/>
    </location>
</feature>
<dbReference type="EMBL" id="CAJFCW020000006">
    <property type="protein sequence ID" value="CAG9127548.1"/>
    <property type="molecule type" value="Genomic_DNA"/>
</dbReference>
<dbReference type="GO" id="GO:0016020">
    <property type="term" value="C:membrane"/>
    <property type="evidence" value="ECO:0007669"/>
    <property type="project" value="UniProtKB-SubCell"/>
</dbReference>
<comment type="similarity">
    <text evidence="2">Belongs to the major facilitator superfamily. MFSD6 family.</text>
</comment>
<protein>
    <recommendedName>
        <fullName evidence="7">Major facilitator superfamily associated domain-containing protein</fullName>
    </recommendedName>
</protein>
<evidence type="ECO:0000256" key="4">
    <source>
        <dbReference type="ARBA" id="ARBA00022989"/>
    </source>
</evidence>
<evidence type="ECO:0000256" key="1">
    <source>
        <dbReference type="ARBA" id="ARBA00004141"/>
    </source>
</evidence>
<feature type="domain" description="Major facilitator superfamily associated" evidence="7">
    <location>
        <begin position="31"/>
        <end position="544"/>
    </location>
</feature>
<reference evidence="8" key="1">
    <citation type="submission" date="2020-09" db="EMBL/GenBank/DDBJ databases">
        <authorList>
            <person name="Kikuchi T."/>
        </authorList>
    </citation>
    <scope>NUCLEOTIDE SEQUENCE</scope>
    <source>
        <strain evidence="8">SH1</strain>
    </source>
</reference>
<dbReference type="PANTHER" id="PTHR16172">
    <property type="entry name" value="MAJOR FACILITATOR SUPERFAMILY DOMAIN-CONTAINING PROTEIN 6-LIKE"/>
    <property type="match status" value="1"/>
</dbReference>
<dbReference type="EMBL" id="CAJFDH010000006">
    <property type="protein sequence ID" value="CAD5230159.1"/>
    <property type="molecule type" value="Genomic_DNA"/>
</dbReference>
<dbReference type="Proteomes" id="UP000614601">
    <property type="component" value="Unassembled WGS sequence"/>
</dbReference>
<dbReference type="PANTHER" id="PTHR16172:SF2">
    <property type="entry name" value="MAJOR FACILITATOR SUPERFAMILY DOMAIN-CONTAINING PROTEIN 6"/>
    <property type="match status" value="1"/>
</dbReference>
<evidence type="ECO:0000256" key="6">
    <source>
        <dbReference type="SAM" id="Phobius"/>
    </source>
</evidence>
<feature type="transmembrane region" description="Helical" evidence="6">
    <location>
        <begin position="228"/>
        <end position="253"/>
    </location>
</feature>
<evidence type="ECO:0000256" key="3">
    <source>
        <dbReference type="ARBA" id="ARBA00022692"/>
    </source>
</evidence>
<dbReference type="Gene3D" id="1.20.1250.20">
    <property type="entry name" value="MFS general substrate transporter like domains"/>
    <property type="match status" value="3"/>
</dbReference>
<comment type="caution">
    <text evidence="8">The sequence shown here is derived from an EMBL/GenBank/DDBJ whole genome shotgun (WGS) entry which is preliminary data.</text>
</comment>
<keyword evidence="3 6" id="KW-0812">Transmembrane</keyword>
<proteinExistence type="inferred from homology"/>
<accession>A0A811LRZ1</accession>
<gene>
    <name evidence="8" type="ORF">BOKJ2_LOCUS13996</name>
</gene>
<feature type="transmembrane region" description="Helical" evidence="6">
    <location>
        <begin position="33"/>
        <end position="53"/>
    </location>
</feature>
<dbReference type="InterPro" id="IPR024989">
    <property type="entry name" value="MFS_assoc_dom"/>
</dbReference>
<keyword evidence="9" id="KW-1185">Reference proteome</keyword>
<name>A0A811LRZ1_9BILA</name>
<evidence type="ECO:0000256" key="2">
    <source>
        <dbReference type="ARBA" id="ARBA00005241"/>
    </source>
</evidence>
<feature type="transmembrane region" description="Helical" evidence="6">
    <location>
        <begin position="387"/>
        <end position="408"/>
    </location>
</feature>
<feature type="transmembrane region" description="Helical" evidence="6">
    <location>
        <begin position="476"/>
        <end position="500"/>
    </location>
</feature>